<dbReference type="OrthoDB" id="2322499at2759"/>
<dbReference type="InterPro" id="IPR001810">
    <property type="entry name" value="F-box_dom"/>
</dbReference>
<keyword evidence="4" id="KW-1185">Reference proteome</keyword>
<dbReference type="SUPFAM" id="SSF81383">
    <property type="entry name" value="F-box domain"/>
    <property type="match status" value="1"/>
</dbReference>
<sequence>MLGDDVCTAADTHSRPTDEPQPLTGGAHADASQPSKRRRQAEASTTRQKRRSKKPRKLGRLRQVMDLPVDLLYEIFQYVWPPSLLNLSRATKAFRNLLMSRSARHIWQSSLARVDGLPPVPTDMTEPEECARKHFAPYCDVRDRFGLLASVAPDDTSLAKMLPYVRLDVRFDMVQRSDEELHLLAAIAEDPQAVQKWFAAKETDFERWKKHVRLCEDWYYDEADAADEDRDLRRDRRQKAIEQRLTDLGWGDELAKLPEGALGEQKSVRIVTPLSARGWLSMKDRLVSFLTHARDERLAKEKAVITNARRKLLKTVYPDFCRSKPFRAILPGVGDLVTAPAIVQVFDEAPCGTEPSAASLLNALATIPQSFFDAWRARCEQELVALAQECLQNNPALKQILEIDSVTANDLRLATLVFCPRNMLSCTPYPDILNMSYFHEDDREQPWSAKNIDLNDSAPHPRSALPD</sequence>
<dbReference type="Proteomes" id="UP000320762">
    <property type="component" value="Unassembled WGS sequence"/>
</dbReference>
<evidence type="ECO:0000256" key="1">
    <source>
        <dbReference type="SAM" id="MobiDB-lite"/>
    </source>
</evidence>
<organism evidence="3 4">
    <name type="scientific">Schizophyllum amplum</name>
    <dbReference type="NCBI Taxonomy" id="97359"/>
    <lineage>
        <taxon>Eukaryota</taxon>
        <taxon>Fungi</taxon>
        <taxon>Dikarya</taxon>
        <taxon>Basidiomycota</taxon>
        <taxon>Agaricomycotina</taxon>
        <taxon>Agaricomycetes</taxon>
        <taxon>Agaricomycetidae</taxon>
        <taxon>Agaricales</taxon>
        <taxon>Schizophyllaceae</taxon>
        <taxon>Schizophyllum</taxon>
    </lineage>
</organism>
<name>A0A550C9A2_9AGAR</name>
<proteinExistence type="predicted"/>
<dbReference type="AlphaFoldDB" id="A0A550C9A2"/>
<accession>A0A550C9A2</accession>
<reference evidence="3 4" key="1">
    <citation type="journal article" date="2019" name="New Phytol.">
        <title>Comparative genomics reveals unique wood-decay strategies and fruiting body development in the Schizophyllaceae.</title>
        <authorList>
            <person name="Almasi E."/>
            <person name="Sahu N."/>
            <person name="Krizsan K."/>
            <person name="Balint B."/>
            <person name="Kovacs G.M."/>
            <person name="Kiss B."/>
            <person name="Cseklye J."/>
            <person name="Drula E."/>
            <person name="Henrissat B."/>
            <person name="Nagy I."/>
            <person name="Chovatia M."/>
            <person name="Adam C."/>
            <person name="LaButti K."/>
            <person name="Lipzen A."/>
            <person name="Riley R."/>
            <person name="Grigoriev I.V."/>
            <person name="Nagy L.G."/>
        </authorList>
    </citation>
    <scope>NUCLEOTIDE SEQUENCE [LARGE SCALE GENOMIC DNA]</scope>
    <source>
        <strain evidence="3 4">NL-1724</strain>
    </source>
</reference>
<protein>
    <recommendedName>
        <fullName evidence="2">F-box domain-containing protein</fullName>
    </recommendedName>
</protein>
<dbReference type="InterPro" id="IPR036047">
    <property type="entry name" value="F-box-like_dom_sf"/>
</dbReference>
<evidence type="ECO:0000313" key="4">
    <source>
        <dbReference type="Proteomes" id="UP000320762"/>
    </source>
</evidence>
<comment type="caution">
    <text evidence="3">The sequence shown here is derived from an EMBL/GenBank/DDBJ whole genome shotgun (WGS) entry which is preliminary data.</text>
</comment>
<feature type="region of interest" description="Disordered" evidence="1">
    <location>
        <begin position="1"/>
        <end position="59"/>
    </location>
</feature>
<gene>
    <name evidence="3" type="ORF">BD626DRAFT_599428</name>
</gene>
<dbReference type="PROSITE" id="PS50181">
    <property type="entry name" value="FBOX"/>
    <property type="match status" value="1"/>
</dbReference>
<dbReference type="EMBL" id="VDMD01000017">
    <property type="protein sequence ID" value="TRM61380.1"/>
    <property type="molecule type" value="Genomic_DNA"/>
</dbReference>
<dbReference type="STRING" id="97359.A0A550C9A2"/>
<evidence type="ECO:0000313" key="3">
    <source>
        <dbReference type="EMBL" id="TRM61380.1"/>
    </source>
</evidence>
<feature type="domain" description="F-box" evidence="2">
    <location>
        <begin position="61"/>
        <end position="110"/>
    </location>
</feature>
<feature type="compositionally biased region" description="Basic residues" evidence="1">
    <location>
        <begin position="47"/>
        <end position="59"/>
    </location>
</feature>
<feature type="region of interest" description="Disordered" evidence="1">
    <location>
        <begin position="448"/>
        <end position="467"/>
    </location>
</feature>
<evidence type="ECO:0000259" key="2">
    <source>
        <dbReference type="PROSITE" id="PS50181"/>
    </source>
</evidence>